<reference evidence="2 3" key="1">
    <citation type="submission" date="2021-05" db="EMBL/GenBank/DDBJ databases">
        <title>Genome Assembly of Synthetic Allotetraploid Brassica napus Reveals Homoeologous Exchanges between Subgenomes.</title>
        <authorList>
            <person name="Davis J.T."/>
        </authorList>
    </citation>
    <scope>NUCLEOTIDE SEQUENCE [LARGE SCALE GENOMIC DNA]</scope>
    <source>
        <strain evidence="3">cv. Da-Ae</strain>
        <tissue evidence="2">Seedling</tissue>
    </source>
</reference>
<dbReference type="Proteomes" id="UP000824890">
    <property type="component" value="Unassembled WGS sequence"/>
</dbReference>
<protein>
    <submittedName>
        <fullName evidence="2">Uncharacterized protein</fullName>
    </submittedName>
</protein>
<dbReference type="EMBL" id="JAGKQM010000002">
    <property type="protein sequence ID" value="KAH0938087.1"/>
    <property type="molecule type" value="Genomic_DNA"/>
</dbReference>
<sequence length="157" mass="18427">MITAKSCHRPMSRPRVLRSLLSHRQLRWVHHEGEAKESDEIDGEESKGRTLGNYDRCQRKLEDLQPPSLLQMELQNIDRFSESRRPQVHQEVLTVRDQLERSRIVELRCEETEPEIHDEEQDRQTYKLIIGAFELGPKTLGEMHLQSQSLGVEGLYK</sequence>
<gene>
    <name evidence="2" type="ORF">HID58_005548</name>
</gene>
<evidence type="ECO:0000313" key="2">
    <source>
        <dbReference type="EMBL" id="KAH0938087.1"/>
    </source>
</evidence>
<name>A0ABQ8E8Y0_BRANA</name>
<organism evidence="2 3">
    <name type="scientific">Brassica napus</name>
    <name type="common">Rape</name>
    <dbReference type="NCBI Taxonomy" id="3708"/>
    <lineage>
        <taxon>Eukaryota</taxon>
        <taxon>Viridiplantae</taxon>
        <taxon>Streptophyta</taxon>
        <taxon>Embryophyta</taxon>
        <taxon>Tracheophyta</taxon>
        <taxon>Spermatophyta</taxon>
        <taxon>Magnoliopsida</taxon>
        <taxon>eudicotyledons</taxon>
        <taxon>Gunneridae</taxon>
        <taxon>Pentapetalae</taxon>
        <taxon>rosids</taxon>
        <taxon>malvids</taxon>
        <taxon>Brassicales</taxon>
        <taxon>Brassicaceae</taxon>
        <taxon>Brassiceae</taxon>
        <taxon>Brassica</taxon>
    </lineage>
</organism>
<feature type="region of interest" description="Disordered" evidence="1">
    <location>
        <begin position="33"/>
        <end position="54"/>
    </location>
</feature>
<proteinExistence type="predicted"/>
<evidence type="ECO:0000313" key="3">
    <source>
        <dbReference type="Proteomes" id="UP000824890"/>
    </source>
</evidence>
<feature type="compositionally biased region" description="Basic and acidic residues" evidence="1">
    <location>
        <begin position="33"/>
        <end position="48"/>
    </location>
</feature>
<accession>A0ABQ8E8Y0</accession>
<keyword evidence="3" id="KW-1185">Reference proteome</keyword>
<evidence type="ECO:0000256" key="1">
    <source>
        <dbReference type="SAM" id="MobiDB-lite"/>
    </source>
</evidence>
<comment type="caution">
    <text evidence="2">The sequence shown here is derived from an EMBL/GenBank/DDBJ whole genome shotgun (WGS) entry which is preliminary data.</text>
</comment>